<feature type="compositionally biased region" description="Low complexity" evidence="1">
    <location>
        <begin position="283"/>
        <end position="296"/>
    </location>
</feature>
<feature type="compositionally biased region" description="Low complexity" evidence="1">
    <location>
        <begin position="207"/>
        <end position="224"/>
    </location>
</feature>
<feature type="region of interest" description="Disordered" evidence="1">
    <location>
        <begin position="315"/>
        <end position="340"/>
    </location>
</feature>
<feature type="signal peptide" evidence="2">
    <location>
        <begin position="1"/>
        <end position="19"/>
    </location>
</feature>
<evidence type="ECO:0000313" key="4">
    <source>
        <dbReference type="Proteomes" id="UP001056384"/>
    </source>
</evidence>
<protein>
    <submittedName>
        <fullName evidence="3">Uncharacterized protein</fullName>
    </submittedName>
</protein>
<feature type="region of interest" description="Disordered" evidence="1">
    <location>
        <begin position="201"/>
        <end position="264"/>
    </location>
</feature>
<keyword evidence="4" id="KW-1185">Reference proteome</keyword>
<sequence length="471" mass="50590">MKASTSAAILAYCAALSSAAPVPAAVTDERPWLPGRGHFKGEDEFGQPQVIPGNIKRNLQHSGVNERLWPDSPFKFDEPFPEDGPKHKREALGPIVNSDDLGFDPSFSLRCLDGADLSCNEKREAEPALGLGAGVRAGLKLGKELFFDDKKKRAADPGFIDDLKSDWEQVKGSWGDIIDGKPPDGVIVSRDAQFDLKSLIPDFSKANPNDDSPFNPFDDPGFPGKAKRDPQFDLKGLIPDFGKGNPNDDSPFNPFDDPGLPGKAKRDAQFDLKSLIPDFSKANPNDDSPFNPFDDPGLPGKAKRDAQFDLKSLIPDFSKANPNDDSPFNPFDDPGLPGKRDADPLLNLPVVGDLGNLPVVGKLPVVGDLLNGQEKSNAQSQQQQKREADALLNLPVVGDLGNLPVVGKLPVVGDLLGGQDSGNAQTQQQQKREAVADGSDLLGKIPVVGQFLNFDKNDQSSTNPIDGLIGK</sequence>
<feature type="region of interest" description="Disordered" evidence="1">
    <location>
        <begin position="277"/>
        <end position="303"/>
    </location>
</feature>
<evidence type="ECO:0000313" key="3">
    <source>
        <dbReference type="EMBL" id="USW47003.1"/>
    </source>
</evidence>
<dbReference type="Proteomes" id="UP001056384">
    <property type="component" value="Chromosome 1"/>
</dbReference>
<dbReference type="EMBL" id="CP099418">
    <property type="protein sequence ID" value="USW47003.1"/>
    <property type="molecule type" value="Genomic_DNA"/>
</dbReference>
<proteinExistence type="predicted"/>
<reference evidence="3" key="1">
    <citation type="submission" date="2022-06" db="EMBL/GenBank/DDBJ databases">
        <title>Complete genome sequences of two strains of the flax pathogen Septoria linicola.</title>
        <authorList>
            <person name="Lapalu N."/>
            <person name="Simon A."/>
            <person name="Demenou B."/>
            <person name="Paumier D."/>
            <person name="Guillot M.-P."/>
            <person name="Gout L."/>
            <person name="Valade R."/>
        </authorList>
    </citation>
    <scope>NUCLEOTIDE SEQUENCE</scope>
    <source>
        <strain evidence="3">SE15195</strain>
    </source>
</reference>
<organism evidence="3 4">
    <name type="scientific">Septoria linicola</name>
    <dbReference type="NCBI Taxonomy" id="215465"/>
    <lineage>
        <taxon>Eukaryota</taxon>
        <taxon>Fungi</taxon>
        <taxon>Dikarya</taxon>
        <taxon>Ascomycota</taxon>
        <taxon>Pezizomycotina</taxon>
        <taxon>Dothideomycetes</taxon>
        <taxon>Dothideomycetidae</taxon>
        <taxon>Mycosphaerellales</taxon>
        <taxon>Mycosphaerellaceae</taxon>
        <taxon>Septoria</taxon>
    </lineage>
</organism>
<feature type="compositionally biased region" description="Low complexity" evidence="1">
    <location>
        <begin position="321"/>
        <end position="334"/>
    </location>
</feature>
<feature type="compositionally biased region" description="Low complexity" evidence="1">
    <location>
        <begin position="245"/>
        <end position="258"/>
    </location>
</feature>
<evidence type="ECO:0000256" key="2">
    <source>
        <dbReference type="SAM" id="SignalP"/>
    </source>
</evidence>
<feature type="chain" id="PRO_5040271484" evidence="2">
    <location>
        <begin position="20"/>
        <end position="471"/>
    </location>
</feature>
<name>A0A9Q9AHJ0_9PEZI</name>
<keyword evidence="2" id="KW-0732">Signal</keyword>
<accession>A0A9Q9AHJ0</accession>
<evidence type="ECO:0000256" key="1">
    <source>
        <dbReference type="SAM" id="MobiDB-lite"/>
    </source>
</evidence>
<gene>
    <name evidence="3" type="ORF">Slin15195_G003220</name>
</gene>
<dbReference type="AlphaFoldDB" id="A0A9Q9AHJ0"/>